<accession>A0A388KN22</accession>
<evidence type="ECO:0000256" key="1">
    <source>
        <dbReference type="SAM" id="Phobius"/>
    </source>
</evidence>
<dbReference type="EMBL" id="BFEA01000147">
    <property type="protein sequence ID" value="GBG71452.1"/>
    <property type="molecule type" value="Genomic_DNA"/>
</dbReference>
<reference evidence="2 3" key="1">
    <citation type="journal article" date="2018" name="Cell">
        <title>The Chara Genome: Secondary Complexity and Implications for Plant Terrestrialization.</title>
        <authorList>
            <person name="Nishiyama T."/>
            <person name="Sakayama H."/>
            <person name="Vries J.D."/>
            <person name="Buschmann H."/>
            <person name="Saint-Marcoux D."/>
            <person name="Ullrich K.K."/>
            <person name="Haas F.B."/>
            <person name="Vanderstraeten L."/>
            <person name="Becker D."/>
            <person name="Lang D."/>
            <person name="Vosolsobe S."/>
            <person name="Rombauts S."/>
            <person name="Wilhelmsson P.K.I."/>
            <person name="Janitza P."/>
            <person name="Kern R."/>
            <person name="Heyl A."/>
            <person name="Rumpler F."/>
            <person name="Villalobos L.I.A.C."/>
            <person name="Clay J.M."/>
            <person name="Skokan R."/>
            <person name="Toyoda A."/>
            <person name="Suzuki Y."/>
            <person name="Kagoshima H."/>
            <person name="Schijlen E."/>
            <person name="Tajeshwar N."/>
            <person name="Catarino B."/>
            <person name="Hetherington A.J."/>
            <person name="Saltykova A."/>
            <person name="Bonnot C."/>
            <person name="Breuninger H."/>
            <person name="Symeonidi A."/>
            <person name="Radhakrishnan G.V."/>
            <person name="Van Nieuwerburgh F."/>
            <person name="Deforce D."/>
            <person name="Chang C."/>
            <person name="Karol K.G."/>
            <person name="Hedrich R."/>
            <person name="Ulvskov P."/>
            <person name="Glockner G."/>
            <person name="Delwiche C.F."/>
            <person name="Petrasek J."/>
            <person name="Van de Peer Y."/>
            <person name="Friml J."/>
            <person name="Beilby M."/>
            <person name="Dolan L."/>
            <person name="Kohara Y."/>
            <person name="Sugano S."/>
            <person name="Fujiyama A."/>
            <person name="Delaux P.-M."/>
            <person name="Quint M."/>
            <person name="TheiBen G."/>
            <person name="Hagemann M."/>
            <person name="Harholt J."/>
            <person name="Dunand C."/>
            <person name="Zachgo S."/>
            <person name="Langdale J."/>
            <person name="Maumus F."/>
            <person name="Straeten D.V.D."/>
            <person name="Gould S.B."/>
            <person name="Rensing S.A."/>
        </authorList>
    </citation>
    <scope>NUCLEOTIDE SEQUENCE [LARGE SCALE GENOMIC DNA]</scope>
    <source>
        <strain evidence="2 3">S276</strain>
    </source>
</reference>
<organism evidence="2 3">
    <name type="scientific">Chara braunii</name>
    <name type="common">Braun's stonewort</name>
    <dbReference type="NCBI Taxonomy" id="69332"/>
    <lineage>
        <taxon>Eukaryota</taxon>
        <taxon>Viridiplantae</taxon>
        <taxon>Streptophyta</taxon>
        <taxon>Charophyceae</taxon>
        <taxon>Charales</taxon>
        <taxon>Characeae</taxon>
        <taxon>Chara</taxon>
    </lineage>
</organism>
<sequence>MGPVVHCLGLASEVPVRQVVTVVIVATSTAGAVIVVESVDDDDASVVSVIFVVVVVVVIVTVVFAAADAANDDVAVVIAVGAESFIVFAAADIVVIVVITAVVSAAAAAANDDVIVVIAVDAVTFIVFTAAGIADVDVVVVIDVGTVTFVAACAVSMSFSTSSRSSNRSEPFAMFGYEEFESVVLCLVMGGKGGAMRPPARTPPPCGLCKREWHTPICAYDFCHVVCHGFSRVGGVATQRTEENWRSLELKLGSGDCAEAERRVSREGEITLHPTLRGEEGLSAL</sequence>
<feature type="transmembrane region" description="Helical" evidence="1">
    <location>
        <begin position="46"/>
        <end position="65"/>
    </location>
</feature>
<keyword evidence="1" id="KW-0812">Transmembrane</keyword>
<dbReference type="AlphaFoldDB" id="A0A388KN22"/>
<feature type="transmembrane region" description="Helical" evidence="1">
    <location>
        <begin position="114"/>
        <end position="134"/>
    </location>
</feature>
<evidence type="ECO:0000313" key="2">
    <source>
        <dbReference type="EMBL" id="GBG71452.1"/>
    </source>
</evidence>
<comment type="caution">
    <text evidence="2">The sequence shown here is derived from an EMBL/GenBank/DDBJ whole genome shotgun (WGS) entry which is preliminary data.</text>
</comment>
<dbReference type="Proteomes" id="UP000265515">
    <property type="component" value="Unassembled WGS sequence"/>
</dbReference>
<name>A0A388KN22_CHABU</name>
<gene>
    <name evidence="2" type="ORF">CBR_g8870</name>
</gene>
<feature type="transmembrane region" description="Helical" evidence="1">
    <location>
        <begin position="85"/>
        <end position="107"/>
    </location>
</feature>
<feature type="transmembrane region" description="Helical" evidence="1">
    <location>
        <begin position="140"/>
        <end position="159"/>
    </location>
</feature>
<keyword evidence="1" id="KW-0472">Membrane</keyword>
<evidence type="ECO:0000313" key="3">
    <source>
        <dbReference type="Proteomes" id="UP000265515"/>
    </source>
</evidence>
<proteinExistence type="predicted"/>
<keyword evidence="3" id="KW-1185">Reference proteome</keyword>
<dbReference type="Gramene" id="GBG71452">
    <property type="protein sequence ID" value="GBG71452"/>
    <property type="gene ID" value="CBR_g8870"/>
</dbReference>
<keyword evidence="1" id="KW-1133">Transmembrane helix</keyword>
<feature type="transmembrane region" description="Helical" evidence="1">
    <location>
        <begin position="20"/>
        <end position="39"/>
    </location>
</feature>
<protein>
    <submittedName>
        <fullName evidence="2">Uncharacterized protein</fullName>
    </submittedName>
</protein>